<comment type="function">
    <text evidence="9">Catalyzes the phosphorylation of the position 2 hydroxy group of 4-diphosphocytidyl-2C-methyl-D-erythritol.</text>
</comment>
<evidence type="ECO:0000256" key="6">
    <source>
        <dbReference type="ARBA" id="ARBA00022777"/>
    </source>
</evidence>
<dbReference type="Pfam" id="PF00288">
    <property type="entry name" value="GHMP_kinases_N"/>
    <property type="match status" value="1"/>
</dbReference>
<dbReference type="InterPro" id="IPR006204">
    <property type="entry name" value="GHMP_kinase_N_dom"/>
</dbReference>
<dbReference type="PANTHER" id="PTHR43527:SF2">
    <property type="entry name" value="4-DIPHOSPHOCYTIDYL-2-C-METHYL-D-ERYTHRITOL KINASE, CHLOROPLASTIC"/>
    <property type="match status" value="1"/>
</dbReference>
<keyword evidence="4 9" id="KW-0808">Transferase</keyword>
<feature type="active site" evidence="9">
    <location>
        <position position="32"/>
    </location>
</feature>
<evidence type="ECO:0000256" key="8">
    <source>
        <dbReference type="ARBA" id="ARBA00032554"/>
    </source>
</evidence>
<dbReference type="Gene3D" id="3.30.70.890">
    <property type="entry name" value="GHMP kinase, C-terminal domain"/>
    <property type="match status" value="1"/>
</dbReference>
<dbReference type="PANTHER" id="PTHR43527">
    <property type="entry name" value="4-DIPHOSPHOCYTIDYL-2-C-METHYL-D-ERYTHRITOL KINASE, CHLOROPLASTIC"/>
    <property type="match status" value="1"/>
</dbReference>
<evidence type="ECO:0000256" key="4">
    <source>
        <dbReference type="ARBA" id="ARBA00022679"/>
    </source>
</evidence>
<evidence type="ECO:0000256" key="5">
    <source>
        <dbReference type="ARBA" id="ARBA00022741"/>
    </source>
</evidence>
<keyword evidence="7 9" id="KW-0067">ATP-binding</keyword>
<keyword evidence="6 9" id="KW-0418">Kinase</keyword>
<sequence>MRVDMIGAARDAQWNALTFLGPGSVRVMAPAKVNLFLAVGDRRADGRHDVTTVMHALALHDVLHVQVRAVDEVLAPDELPEDGGAQAAAPAAPDGAAGANRLPTEHVIVPEPAYRLPAHIAIGGPARNLRVSIDVADKGTGDALSIPARDNIVFKAADVLARVLGFEERCAIDVRLEKSIPHQAGLGGGSSDAAALLLALAKAWSWPADDPRLEIAATVLGADVAFFLHGGCALLDGEGEHLVRTMPPLHQSVVVVKPPVGVPTGAAYAAFDEAPVPVDPALLRAVEDAPDAAAMPLVNNLAPAAEALVPELAEARAWALAQPGARDVLLCGSGAATFAVMDGFDAAVRAAAEAQRRGWWARATTFSGVRAALLPS</sequence>
<dbReference type="InterPro" id="IPR013750">
    <property type="entry name" value="GHMP_kinase_C_dom"/>
</dbReference>
<evidence type="ECO:0000256" key="3">
    <source>
        <dbReference type="ARBA" id="ARBA00017473"/>
    </source>
</evidence>
<evidence type="ECO:0000313" key="13">
    <source>
        <dbReference type="Proteomes" id="UP001430755"/>
    </source>
</evidence>
<dbReference type="InterPro" id="IPR020568">
    <property type="entry name" value="Ribosomal_Su5_D2-typ_SF"/>
</dbReference>
<feature type="domain" description="GHMP kinase N-terminal" evidence="10">
    <location>
        <begin position="151"/>
        <end position="231"/>
    </location>
</feature>
<dbReference type="SUPFAM" id="SSF54211">
    <property type="entry name" value="Ribosomal protein S5 domain 2-like"/>
    <property type="match status" value="1"/>
</dbReference>
<feature type="domain" description="GHMP kinase C-terminal" evidence="11">
    <location>
        <begin position="301"/>
        <end position="356"/>
    </location>
</feature>
<dbReference type="RefSeq" id="WP_242162755.1">
    <property type="nucleotide sequence ID" value="NZ_JAJMLW010000001.1"/>
</dbReference>
<organism evidence="12 13">
    <name type="scientific">Adlercreutzia faecimuris</name>
    <dbReference type="NCBI Taxonomy" id="2897341"/>
    <lineage>
        <taxon>Bacteria</taxon>
        <taxon>Bacillati</taxon>
        <taxon>Actinomycetota</taxon>
        <taxon>Coriobacteriia</taxon>
        <taxon>Eggerthellales</taxon>
        <taxon>Eggerthellaceae</taxon>
        <taxon>Adlercreutzia</taxon>
    </lineage>
</organism>
<dbReference type="InterPro" id="IPR014721">
    <property type="entry name" value="Ribsml_uS5_D2-typ_fold_subgr"/>
</dbReference>
<comment type="caution">
    <text evidence="12">The sequence shown here is derived from an EMBL/GenBank/DDBJ whole genome shotgun (WGS) entry which is preliminary data.</text>
</comment>
<gene>
    <name evidence="9" type="primary">ispE</name>
    <name evidence="12" type="ORF">LPT13_01385</name>
</gene>
<dbReference type="HAMAP" id="MF_00061">
    <property type="entry name" value="IspE"/>
    <property type="match status" value="1"/>
</dbReference>
<evidence type="ECO:0000256" key="7">
    <source>
        <dbReference type="ARBA" id="ARBA00022840"/>
    </source>
</evidence>
<proteinExistence type="inferred from homology"/>
<dbReference type="Proteomes" id="UP001430755">
    <property type="component" value="Unassembled WGS sequence"/>
</dbReference>
<dbReference type="Pfam" id="PF08544">
    <property type="entry name" value="GHMP_kinases_C"/>
    <property type="match status" value="1"/>
</dbReference>
<accession>A0ABS9WEK5</accession>
<reference evidence="12" key="1">
    <citation type="submission" date="2021-11" db="EMBL/GenBank/DDBJ databases">
        <title>A Novel Adlercreutzia Species, isolated from a Allomyrina dichotoma larva feces.</title>
        <authorList>
            <person name="Suh M.K."/>
        </authorList>
    </citation>
    <scope>NUCLEOTIDE SEQUENCE</scope>
    <source>
        <strain evidence="12">JBNU-10</strain>
    </source>
</reference>
<dbReference type="InterPro" id="IPR004424">
    <property type="entry name" value="IspE"/>
</dbReference>
<evidence type="ECO:0000313" key="12">
    <source>
        <dbReference type="EMBL" id="MCI2241005.1"/>
    </source>
</evidence>
<keyword evidence="13" id="KW-1185">Reference proteome</keyword>
<comment type="pathway">
    <text evidence="9">Isoprenoid biosynthesis; isopentenyl diphosphate biosynthesis via DXP pathway; isopentenyl diphosphate from 1-deoxy-D-xylulose 5-phosphate: step 3/6.</text>
</comment>
<dbReference type="InterPro" id="IPR036554">
    <property type="entry name" value="GHMP_kinase_C_sf"/>
</dbReference>
<comment type="catalytic activity">
    <reaction evidence="9">
        <text>4-CDP-2-C-methyl-D-erythritol + ATP = 4-CDP-2-C-methyl-D-erythritol 2-phosphate + ADP + H(+)</text>
        <dbReference type="Rhea" id="RHEA:18437"/>
        <dbReference type="ChEBI" id="CHEBI:15378"/>
        <dbReference type="ChEBI" id="CHEBI:30616"/>
        <dbReference type="ChEBI" id="CHEBI:57823"/>
        <dbReference type="ChEBI" id="CHEBI:57919"/>
        <dbReference type="ChEBI" id="CHEBI:456216"/>
        <dbReference type="EC" id="2.7.1.148"/>
    </reaction>
</comment>
<evidence type="ECO:0000256" key="9">
    <source>
        <dbReference type="HAMAP-Rule" id="MF_00061"/>
    </source>
</evidence>
<protein>
    <recommendedName>
        <fullName evidence="3 9">4-diphosphocytidyl-2-C-methyl-D-erythritol kinase</fullName>
        <shortName evidence="9">CMK</shortName>
        <ecNumber evidence="2 9">2.7.1.148</ecNumber>
    </recommendedName>
    <alternativeName>
        <fullName evidence="8 9">4-(cytidine-5'-diphospho)-2-C-methyl-D-erythritol kinase</fullName>
    </alternativeName>
</protein>
<dbReference type="EC" id="2.7.1.148" evidence="2 9"/>
<evidence type="ECO:0000256" key="1">
    <source>
        <dbReference type="ARBA" id="ARBA00009684"/>
    </source>
</evidence>
<dbReference type="Gene3D" id="3.30.230.10">
    <property type="match status" value="2"/>
</dbReference>
<dbReference type="EMBL" id="JAJMLW010000001">
    <property type="protein sequence ID" value="MCI2241005.1"/>
    <property type="molecule type" value="Genomic_DNA"/>
</dbReference>
<name>A0ABS9WEK5_9ACTN</name>
<dbReference type="GO" id="GO:0016301">
    <property type="term" value="F:kinase activity"/>
    <property type="evidence" value="ECO:0007669"/>
    <property type="project" value="UniProtKB-KW"/>
</dbReference>
<evidence type="ECO:0000259" key="10">
    <source>
        <dbReference type="Pfam" id="PF00288"/>
    </source>
</evidence>
<evidence type="ECO:0000256" key="2">
    <source>
        <dbReference type="ARBA" id="ARBA00012052"/>
    </source>
</evidence>
<keyword evidence="5 9" id="KW-0547">Nucleotide-binding</keyword>
<comment type="similarity">
    <text evidence="1 9">Belongs to the GHMP kinase family. IspE subfamily.</text>
</comment>
<dbReference type="SUPFAM" id="SSF55060">
    <property type="entry name" value="GHMP Kinase, C-terminal domain"/>
    <property type="match status" value="1"/>
</dbReference>
<keyword evidence="9" id="KW-0414">Isoprene biosynthesis</keyword>
<evidence type="ECO:0000259" key="11">
    <source>
        <dbReference type="Pfam" id="PF08544"/>
    </source>
</evidence>
<feature type="binding site" evidence="9">
    <location>
        <begin position="181"/>
        <end position="191"/>
    </location>
    <ligand>
        <name>ATP</name>
        <dbReference type="ChEBI" id="CHEBI:30616"/>
    </ligand>
</feature>
<feature type="active site" evidence="9">
    <location>
        <position position="223"/>
    </location>
</feature>